<comment type="caution">
    <text evidence="4">The sequence shown here is derived from an EMBL/GenBank/DDBJ whole genome shotgun (WGS) entry which is preliminary data.</text>
</comment>
<gene>
    <name evidence="4" type="ORF">KGF56_000652</name>
</gene>
<protein>
    <recommendedName>
        <fullName evidence="3">Vacuolar sorting protein Vps3844 C-terminal domain-containing protein</fullName>
    </recommendedName>
</protein>
<feature type="domain" description="Vacuolar sorting protein Vps3844 C-terminal" evidence="3">
    <location>
        <begin position="305"/>
        <end position="406"/>
    </location>
</feature>
<accession>A0AAI9X033</accession>
<dbReference type="GeneID" id="73378269"/>
<dbReference type="EMBL" id="JAHUZD010000023">
    <property type="protein sequence ID" value="KAI3406520.2"/>
    <property type="molecule type" value="Genomic_DNA"/>
</dbReference>
<dbReference type="RefSeq" id="XP_049182265.1">
    <property type="nucleotide sequence ID" value="XM_049326585.1"/>
</dbReference>
<evidence type="ECO:0000313" key="4">
    <source>
        <dbReference type="EMBL" id="KAI3406520.2"/>
    </source>
</evidence>
<keyword evidence="5" id="KW-1185">Reference proteome</keyword>
<evidence type="ECO:0000259" key="3">
    <source>
        <dbReference type="Pfam" id="PF12955"/>
    </source>
</evidence>
<feature type="transmembrane region" description="Helical" evidence="1">
    <location>
        <begin position="373"/>
        <end position="393"/>
    </location>
</feature>
<name>A0AAI9X033_9ASCO</name>
<dbReference type="GO" id="GO:0005783">
    <property type="term" value="C:endoplasmic reticulum"/>
    <property type="evidence" value="ECO:0007669"/>
    <property type="project" value="TreeGrafter"/>
</dbReference>
<feature type="chain" id="PRO_5042618226" description="Vacuolar sorting protein Vps3844 C-terminal domain-containing protein" evidence="2">
    <location>
        <begin position="22"/>
        <end position="415"/>
    </location>
</feature>
<dbReference type="Pfam" id="PF12955">
    <property type="entry name" value="Vps3844_C"/>
    <property type="match status" value="1"/>
</dbReference>
<sequence>MRFNILVSCWSVLSSVVVVHAYTSSNKPISSIYRVLNEHQQQHNENSELLTTESPELSTDSIQVYLDAFVGLGQSKVILDDKEENLVDALNEQYEYDSHNGKPKLLVNLKGVAFDDYKPLIHTFGDKLNSYFKGFVVKNKWARSLTSELALASPQDFVDLFHHFQYFKQKRDHIWKKFTLNEKQTIQQKQKQQVMASYSPTNDQIFINELATLIHLQEYVKQNAANVSSRDVFIIQLSSLLSIERKIGSQSSTFKYSKQVLHNLLNSMGQQFNILIVSTTKTSQDIRHLSKRTDELIKTSSVFGYGTKEACEIGTNNCNSHGECKEMNNNSNGNDQIKWGCVCSPSFNKTTSKTTNWVGSDCAKRDVSVEANLFLWTTIALLLVTVAGIKLMASIGNTPLPGVLDAATLPGKKSI</sequence>
<keyword evidence="1" id="KW-1133">Transmembrane helix</keyword>
<evidence type="ECO:0000256" key="2">
    <source>
        <dbReference type="SAM" id="SignalP"/>
    </source>
</evidence>
<dbReference type="PANTHER" id="PTHR36853">
    <property type="entry name" value="EXPRESSED PROTEIN"/>
    <property type="match status" value="1"/>
</dbReference>
<keyword evidence="1" id="KW-0812">Transmembrane</keyword>
<evidence type="ECO:0000256" key="1">
    <source>
        <dbReference type="SAM" id="Phobius"/>
    </source>
</evidence>
<dbReference type="AlphaFoldDB" id="A0AAI9X033"/>
<evidence type="ECO:0000313" key="5">
    <source>
        <dbReference type="Proteomes" id="UP001202479"/>
    </source>
</evidence>
<organism evidence="4 5">
    <name type="scientific">Candida oxycetoniae</name>
    <dbReference type="NCBI Taxonomy" id="497107"/>
    <lineage>
        <taxon>Eukaryota</taxon>
        <taxon>Fungi</taxon>
        <taxon>Dikarya</taxon>
        <taxon>Ascomycota</taxon>
        <taxon>Saccharomycotina</taxon>
        <taxon>Pichiomycetes</taxon>
        <taxon>Debaryomycetaceae</taxon>
        <taxon>Candida/Lodderomyces clade</taxon>
        <taxon>Candida</taxon>
    </lineage>
</organism>
<dbReference type="PANTHER" id="PTHR36853:SF1">
    <property type="entry name" value="DUF3844 DOMAIN-CONTAINING PROTEIN"/>
    <property type="match status" value="1"/>
</dbReference>
<keyword evidence="2" id="KW-0732">Signal</keyword>
<dbReference type="InterPro" id="IPR053065">
    <property type="entry name" value="Archenteron_Induction-Rel"/>
</dbReference>
<keyword evidence="1" id="KW-0472">Membrane</keyword>
<dbReference type="Proteomes" id="UP001202479">
    <property type="component" value="Unassembled WGS sequence"/>
</dbReference>
<dbReference type="InterPro" id="IPR024382">
    <property type="entry name" value="Vps3844_C"/>
</dbReference>
<proteinExistence type="predicted"/>
<reference evidence="4" key="1">
    <citation type="journal article" date="2022" name="DNA Res.">
        <title>Genome analysis of five recently described species of the CUG-Ser clade uncovers Candida theae as a new hybrid lineage with pathogenic potential in the Candida parapsilosis species complex.</title>
        <authorList>
            <person name="Mixao V."/>
            <person name="Del Olmo V."/>
            <person name="Hegedusova E."/>
            <person name="Saus E."/>
            <person name="Pryszcz L."/>
            <person name="Cillingova A."/>
            <person name="Nosek J."/>
            <person name="Gabaldon T."/>
        </authorList>
    </citation>
    <scope>NUCLEOTIDE SEQUENCE</scope>
    <source>
        <strain evidence="4">CBS 10844</strain>
    </source>
</reference>
<feature type="signal peptide" evidence="2">
    <location>
        <begin position="1"/>
        <end position="21"/>
    </location>
</feature>